<sequence>MWRIHPAQAKRGDSSESMKVLVLSLKIIACVFIFIALVAFGSDFLPVDGISFGGHGSENGEHQFFKIVPTNGANPIFLGVIFLLAAVTLFVAAGLLNKYLARSSST</sequence>
<protein>
    <submittedName>
        <fullName evidence="2">Uncharacterized protein</fullName>
    </submittedName>
</protein>
<comment type="caution">
    <text evidence="2">The sequence shown here is derived from an EMBL/GenBank/DDBJ whole genome shotgun (WGS) entry which is preliminary data.</text>
</comment>
<reference evidence="2 3" key="1">
    <citation type="submission" date="2022-11" db="EMBL/GenBank/DDBJ databases">
        <title>Viruses from the air-sea interface of a natural surface slick.</title>
        <authorList>
            <person name="Rahlff J."/>
            <person name="Holmfeldt K."/>
        </authorList>
    </citation>
    <scope>NUCLEOTIDE SEQUENCE [LARGE SCALE GENOMIC DNA]</scope>
    <source>
        <strain evidence="2 3">SMS4</strain>
    </source>
</reference>
<organism evidence="2 3">
    <name type="scientific">Rheinheimera baltica</name>
    <dbReference type="NCBI Taxonomy" id="67576"/>
    <lineage>
        <taxon>Bacteria</taxon>
        <taxon>Pseudomonadati</taxon>
        <taxon>Pseudomonadota</taxon>
        <taxon>Gammaproteobacteria</taxon>
        <taxon>Chromatiales</taxon>
        <taxon>Chromatiaceae</taxon>
        <taxon>Rheinheimera</taxon>
    </lineage>
</organism>
<evidence type="ECO:0000256" key="1">
    <source>
        <dbReference type="SAM" id="Phobius"/>
    </source>
</evidence>
<accession>A0ABT9I4K6</accession>
<evidence type="ECO:0000313" key="2">
    <source>
        <dbReference type="EMBL" id="MDP5138341.1"/>
    </source>
</evidence>
<dbReference type="Proteomes" id="UP001231109">
    <property type="component" value="Unassembled WGS sequence"/>
</dbReference>
<dbReference type="EMBL" id="JAPJDZ010000135">
    <property type="protein sequence ID" value="MDP5138341.1"/>
    <property type="molecule type" value="Genomic_DNA"/>
</dbReference>
<feature type="transmembrane region" description="Helical" evidence="1">
    <location>
        <begin position="76"/>
        <end position="96"/>
    </location>
</feature>
<evidence type="ECO:0000313" key="3">
    <source>
        <dbReference type="Proteomes" id="UP001231109"/>
    </source>
</evidence>
<feature type="transmembrane region" description="Helical" evidence="1">
    <location>
        <begin position="20"/>
        <end position="40"/>
    </location>
</feature>
<keyword evidence="1" id="KW-0812">Transmembrane</keyword>
<keyword evidence="1" id="KW-0472">Membrane</keyword>
<gene>
    <name evidence="2" type="ORF">ORJ04_20540</name>
</gene>
<keyword evidence="3" id="KW-1185">Reference proteome</keyword>
<dbReference type="RefSeq" id="WP_305977481.1">
    <property type="nucleotide sequence ID" value="NZ_JAPJDZ010000135.1"/>
</dbReference>
<proteinExistence type="predicted"/>
<name>A0ABT9I4K6_9GAMM</name>
<keyword evidence="1" id="KW-1133">Transmembrane helix</keyword>